<evidence type="ECO:0000313" key="2">
    <source>
        <dbReference type="Proteomes" id="UP000318017"/>
    </source>
</evidence>
<proteinExistence type="predicted"/>
<keyword evidence="2" id="KW-1185">Reference proteome</keyword>
<dbReference type="PIRSF" id="PIRSF014728">
    <property type="entry name" value="PqaA"/>
    <property type="match status" value="1"/>
</dbReference>
<organism evidence="1 2">
    <name type="scientific">Aureliella helgolandensis</name>
    <dbReference type="NCBI Taxonomy" id="2527968"/>
    <lineage>
        <taxon>Bacteria</taxon>
        <taxon>Pseudomonadati</taxon>
        <taxon>Planctomycetota</taxon>
        <taxon>Planctomycetia</taxon>
        <taxon>Pirellulales</taxon>
        <taxon>Pirellulaceae</taxon>
        <taxon>Aureliella</taxon>
    </lineage>
</organism>
<dbReference type="PANTHER" id="PTHR31497:SF0">
    <property type="entry name" value="AUTOCRINE PROLIFERATION REPRESSOR PROTEIN A"/>
    <property type="match status" value="1"/>
</dbReference>
<gene>
    <name evidence="1" type="ORF">Q31a_23770</name>
</gene>
<accession>A0A518G668</accession>
<dbReference type="PANTHER" id="PTHR31497">
    <property type="entry name" value="AUTOCRINE PROLIFERATION REPRESSOR PROTEIN A"/>
    <property type="match status" value="1"/>
</dbReference>
<dbReference type="SUPFAM" id="SSF53474">
    <property type="entry name" value="alpha/beta-Hydrolases"/>
    <property type="match status" value="1"/>
</dbReference>
<dbReference type="RefSeq" id="WP_197356651.1">
    <property type="nucleotide sequence ID" value="NZ_CP036298.1"/>
</dbReference>
<sequence>MLGRRILGLFIASCCLCNSIPQGRAQGVGDTAVASAPTPRIKATTQPLYDYVSAPDASYDWEVRERLTIQDCDVLRVHLVSQTWHDIAWRHVVYLIKPPNLDPQRRDAVLVVAGGSWDQAWPENGPQSVSLRGEAQLMAGVAQQFGCIIAVASQIPFQPMMEGKHEDEIIATTFKNYIESGDATWPLLLPMVKAAMRSMDAATAAAQREWQVNLENFTVTGASKRGWTTWLTGAMDSRVTAIAPMVIDMLRMDRQMQHQIDSWGKYSEQIADYTELQLPKMLGTPEGQSLQGIVDPFAYRGQLGQPKLLIFGTNDRYWPLDACNLYWDQLEGDKYLLYVPNQGHGIRDYARLIGSLSALHHSLHGGPALPKLTWDHQQADNQSELVVATKDSIDSVHGWVASSDSKDFRDATWSQQACQRIDEESWKLTVAAPEKGYRAFFAEAVFLSNDLPGFLSTNMTIVGGNP</sequence>
<evidence type="ECO:0000313" key="1">
    <source>
        <dbReference type="EMBL" id="QDV24064.1"/>
    </source>
</evidence>
<protein>
    <submittedName>
        <fullName evidence="1">PhoPQ-activated pathogenicity-related protein</fullName>
    </submittedName>
</protein>
<dbReference type="KEGG" id="ahel:Q31a_23770"/>
<dbReference type="EMBL" id="CP036298">
    <property type="protein sequence ID" value="QDV24064.1"/>
    <property type="molecule type" value="Genomic_DNA"/>
</dbReference>
<dbReference type="Gene3D" id="3.40.50.1820">
    <property type="entry name" value="alpha/beta hydrolase"/>
    <property type="match status" value="1"/>
</dbReference>
<dbReference type="Proteomes" id="UP000318017">
    <property type="component" value="Chromosome"/>
</dbReference>
<dbReference type="AlphaFoldDB" id="A0A518G668"/>
<dbReference type="InterPro" id="IPR029058">
    <property type="entry name" value="AB_hydrolase_fold"/>
</dbReference>
<dbReference type="InterPro" id="IPR009199">
    <property type="entry name" value="PhoPQ-act_pathogen-rel_PqaA"/>
</dbReference>
<dbReference type="Pfam" id="PF10142">
    <property type="entry name" value="PhoPQ_related"/>
    <property type="match status" value="1"/>
</dbReference>
<name>A0A518G668_9BACT</name>
<reference evidence="1 2" key="1">
    <citation type="submission" date="2019-02" db="EMBL/GenBank/DDBJ databases">
        <title>Deep-cultivation of Planctomycetes and their phenomic and genomic characterization uncovers novel biology.</title>
        <authorList>
            <person name="Wiegand S."/>
            <person name="Jogler M."/>
            <person name="Boedeker C."/>
            <person name="Pinto D."/>
            <person name="Vollmers J."/>
            <person name="Rivas-Marin E."/>
            <person name="Kohn T."/>
            <person name="Peeters S.H."/>
            <person name="Heuer A."/>
            <person name="Rast P."/>
            <person name="Oberbeckmann S."/>
            <person name="Bunk B."/>
            <person name="Jeske O."/>
            <person name="Meyerdierks A."/>
            <person name="Storesund J.E."/>
            <person name="Kallscheuer N."/>
            <person name="Luecker S."/>
            <person name="Lage O.M."/>
            <person name="Pohl T."/>
            <person name="Merkel B.J."/>
            <person name="Hornburger P."/>
            <person name="Mueller R.-W."/>
            <person name="Bruemmer F."/>
            <person name="Labrenz M."/>
            <person name="Spormann A.M."/>
            <person name="Op den Camp H."/>
            <person name="Overmann J."/>
            <person name="Amann R."/>
            <person name="Jetten M.S.M."/>
            <person name="Mascher T."/>
            <person name="Medema M.H."/>
            <person name="Devos D.P."/>
            <person name="Kaster A.-K."/>
            <person name="Ovreas L."/>
            <person name="Rohde M."/>
            <person name="Galperin M.Y."/>
            <person name="Jogler C."/>
        </authorList>
    </citation>
    <scope>NUCLEOTIDE SEQUENCE [LARGE SCALE GENOMIC DNA]</scope>
    <source>
        <strain evidence="1 2">Q31a</strain>
    </source>
</reference>